<comment type="similarity">
    <text evidence="1">Belongs to the outer membrane factor (OMF) (TC 1.B.17) family.</text>
</comment>
<reference evidence="2 3" key="1">
    <citation type="submission" date="2020-07" db="EMBL/GenBank/DDBJ databases">
        <title>Novel species isolated from subtropical streams in China.</title>
        <authorList>
            <person name="Lu H."/>
        </authorList>
    </citation>
    <scope>NUCLEOTIDE SEQUENCE [LARGE SCALE GENOMIC DNA]</scope>
    <source>
        <strain evidence="2 3">FT3S</strain>
    </source>
</reference>
<evidence type="ECO:0000313" key="2">
    <source>
        <dbReference type="EMBL" id="MBA5604286.1"/>
    </source>
</evidence>
<dbReference type="GO" id="GO:0015562">
    <property type="term" value="F:efflux transmembrane transporter activity"/>
    <property type="evidence" value="ECO:0007669"/>
    <property type="project" value="InterPro"/>
</dbReference>
<organism evidence="2 3">
    <name type="scientific">Rugamonas fusca</name>
    <dbReference type="NCBI Taxonomy" id="2758568"/>
    <lineage>
        <taxon>Bacteria</taxon>
        <taxon>Pseudomonadati</taxon>
        <taxon>Pseudomonadota</taxon>
        <taxon>Betaproteobacteria</taxon>
        <taxon>Burkholderiales</taxon>
        <taxon>Oxalobacteraceae</taxon>
        <taxon>Telluria group</taxon>
        <taxon>Rugamonas</taxon>
    </lineage>
</organism>
<proteinExistence type="inferred from homology"/>
<comment type="caution">
    <text evidence="2">The sequence shown here is derived from an EMBL/GenBank/DDBJ whole genome shotgun (WGS) entry which is preliminary data.</text>
</comment>
<evidence type="ECO:0000313" key="3">
    <source>
        <dbReference type="Proteomes" id="UP000566711"/>
    </source>
</evidence>
<dbReference type="PANTHER" id="PTHR30203">
    <property type="entry name" value="OUTER MEMBRANE CATION EFFLUX PROTEIN"/>
    <property type="match status" value="1"/>
</dbReference>
<dbReference type="EMBL" id="JACEZS010000001">
    <property type="protein sequence ID" value="MBA5604286.1"/>
    <property type="molecule type" value="Genomic_DNA"/>
</dbReference>
<sequence>MYLRIPISLVLLLAGCESYAPQALDPGKQLAALESRRLDAPEVRRFAEHSLGHEVTPWPPQSWGLDTLTLAAFYYHPDLDRAQGQRLAAEAATVTAGARPAPTGGMSFQHNKDAPPGQSPWTRGLVLDIPLETAGKRDIRIDQAQHLTQAAKLRAAESVWQVRSRVRASLLAAYPTEDLVRRQRDLQDEITRMFERRFAAGAVSQSELTQAHLMLSRATLALRENQKQGAENHARLAAAIGVPDAALDGAEISYQAFEQLLPVASLPPAEARRKALAARPDVLAALADYEAAQSALQLEIARQYPDISIGPGYTWDAGQVKWSLGLSLVLPLWNRNEGPIAEAKARRMEAAAAFLSVQARAIAEVDEAVAGYGHAIDMYETANALLQAQRKQERNISAAFQAGEADRLSWISARLETAAAEQARIGALSQAQTSLGRVEDALRRPLGVQGTAPTAEQVLSSKSLRTGN</sequence>
<evidence type="ECO:0000256" key="1">
    <source>
        <dbReference type="ARBA" id="ARBA00007613"/>
    </source>
</evidence>
<accession>A0A7W2EEC2</accession>
<dbReference type="AlphaFoldDB" id="A0A7W2EEC2"/>
<protein>
    <submittedName>
        <fullName evidence="2">TolC family protein</fullName>
    </submittedName>
</protein>
<dbReference type="Proteomes" id="UP000566711">
    <property type="component" value="Unassembled WGS sequence"/>
</dbReference>
<dbReference type="SUPFAM" id="SSF56954">
    <property type="entry name" value="Outer membrane efflux proteins (OEP)"/>
    <property type="match status" value="1"/>
</dbReference>
<dbReference type="Pfam" id="PF02321">
    <property type="entry name" value="OEP"/>
    <property type="match status" value="2"/>
</dbReference>
<dbReference type="InterPro" id="IPR010131">
    <property type="entry name" value="MdtP/NodT-like"/>
</dbReference>
<dbReference type="InterPro" id="IPR003423">
    <property type="entry name" value="OMP_efflux"/>
</dbReference>
<keyword evidence="3" id="KW-1185">Reference proteome</keyword>
<gene>
    <name evidence="2" type="ORF">H3H36_02785</name>
</gene>
<dbReference type="PANTHER" id="PTHR30203:SF24">
    <property type="entry name" value="BLR4935 PROTEIN"/>
    <property type="match status" value="1"/>
</dbReference>
<name>A0A7W2EEC2_9BURK</name>
<dbReference type="PROSITE" id="PS51257">
    <property type="entry name" value="PROKAR_LIPOPROTEIN"/>
    <property type="match status" value="1"/>
</dbReference>
<dbReference type="Gene3D" id="1.20.1600.10">
    <property type="entry name" value="Outer membrane efflux proteins (OEP)"/>
    <property type="match status" value="1"/>
</dbReference>